<organism evidence="1">
    <name type="scientific">marine metagenome</name>
    <dbReference type="NCBI Taxonomy" id="408172"/>
    <lineage>
        <taxon>unclassified sequences</taxon>
        <taxon>metagenomes</taxon>
        <taxon>ecological metagenomes</taxon>
    </lineage>
</organism>
<gene>
    <name evidence="1" type="ORF">METZ01_LOCUS170213</name>
</gene>
<dbReference type="AlphaFoldDB" id="A0A382BUV8"/>
<sequence>MARVRNNQGHRAKILNVFMRPYLEQEHTQEREGYLQAREIIKPLQDKTWQLAKNIVGRFYTPNDVKMAYHLQNKFPNVNTIAKDSCFHFGYMNKADGDDCEGSGKYSDESRHSEYQDEDDKYITKHFDFRLDGNINGDESSRTNDFAYAYFRDELKGKVNKGEKCNPDINIEQKWGDGSGEENHSNPHWTQVDHANERELGLSGGKENQTSYAREWNNDYELDLIGREYCRDRQIGCDQKEFAILMTWQQAKQKLIMAHTKWIETILEQCKVLKAGLRDHVYLEQSIDMAKKMGLTINETDILATTSKGIVVSNTDILNHLASLKNKTKTREEKILARIKYDQQSQN</sequence>
<reference evidence="1" key="1">
    <citation type="submission" date="2018-05" db="EMBL/GenBank/DDBJ databases">
        <authorList>
            <person name="Lanie J.A."/>
            <person name="Ng W.-L."/>
            <person name="Kazmierczak K.M."/>
            <person name="Andrzejewski T.M."/>
            <person name="Davidsen T.M."/>
            <person name="Wayne K.J."/>
            <person name="Tettelin H."/>
            <person name="Glass J.I."/>
            <person name="Rusch D."/>
            <person name="Podicherti R."/>
            <person name="Tsui H.-C.T."/>
            <person name="Winkler M.E."/>
        </authorList>
    </citation>
    <scope>NUCLEOTIDE SEQUENCE</scope>
</reference>
<dbReference type="EMBL" id="UINC01031389">
    <property type="protein sequence ID" value="SVB17359.1"/>
    <property type="molecule type" value="Genomic_DNA"/>
</dbReference>
<protein>
    <submittedName>
        <fullName evidence="1">Uncharacterized protein</fullName>
    </submittedName>
</protein>
<name>A0A382BUV8_9ZZZZ</name>
<evidence type="ECO:0000313" key="1">
    <source>
        <dbReference type="EMBL" id="SVB17359.1"/>
    </source>
</evidence>
<proteinExistence type="predicted"/>
<accession>A0A382BUV8</accession>